<evidence type="ECO:0000313" key="13">
    <source>
        <dbReference type="EMBL" id="GLK86118.1"/>
    </source>
</evidence>
<keyword evidence="14" id="KW-1185">Reference proteome</keyword>
<dbReference type="InterPro" id="IPR039421">
    <property type="entry name" value="Type_1_exporter"/>
</dbReference>
<evidence type="ECO:0000256" key="3">
    <source>
        <dbReference type="ARBA" id="ARBA00022448"/>
    </source>
</evidence>
<dbReference type="Gene3D" id="3.40.50.300">
    <property type="entry name" value="P-loop containing nucleotide triphosphate hydrolases"/>
    <property type="match status" value="1"/>
</dbReference>
<dbReference type="SUPFAM" id="SSF90123">
    <property type="entry name" value="ABC transporter transmembrane region"/>
    <property type="match status" value="1"/>
</dbReference>
<dbReference type="InterPro" id="IPR003593">
    <property type="entry name" value="AAA+_ATPase"/>
</dbReference>
<dbReference type="InterPro" id="IPR027417">
    <property type="entry name" value="P-loop_NTPase"/>
</dbReference>
<reference evidence="13" key="2">
    <citation type="submission" date="2023-01" db="EMBL/GenBank/DDBJ databases">
        <authorList>
            <person name="Sun Q."/>
            <person name="Evtushenko L."/>
        </authorList>
    </citation>
    <scope>NUCLEOTIDE SEQUENCE</scope>
    <source>
        <strain evidence="13">VKM B-2789</strain>
    </source>
</reference>
<evidence type="ECO:0000256" key="9">
    <source>
        <dbReference type="ARBA" id="ARBA00023136"/>
    </source>
</evidence>
<evidence type="ECO:0000256" key="7">
    <source>
        <dbReference type="ARBA" id="ARBA00022840"/>
    </source>
</evidence>
<dbReference type="NCBIfam" id="TIGR01842">
    <property type="entry name" value="type_I_sec_PrtD"/>
    <property type="match status" value="1"/>
</dbReference>
<keyword evidence="3" id="KW-0813">Transport</keyword>
<organism evidence="13 14">
    <name type="scientific">Ancylobacter defluvii</name>
    <dbReference type="NCBI Taxonomy" id="1282440"/>
    <lineage>
        <taxon>Bacteria</taxon>
        <taxon>Pseudomonadati</taxon>
        <taxon>Pseudomonadota</taxon>
        <taxon>Alphaproteobacteria</taxon>
        <taxon>Hyphomicrobiales</taxon>
        <taxon>Xanthobacteraceae</taxon>
        <taxon>Ancylobacter</taxon>
    </lineage>
</organism>
<evidence type="ECO:0000259" key="12">
    <source>
        <dbReference type="PROSITE" id="PS50929"/>
    </source>
</evidence>
<evidence type="ECO:0000256" key="10">
    <source>
        <dbReference type="SAM" id="Phobius"/>
    </source>
</evidence>
<evidence type="ECO:0000313" key="14">
    <source>
        <dbReference type="Proteomes" id="UP001143330"/>
    </source>
</evidence>
<dbReference type="Pfam" id="PF00005">
    <property type="entry name" value="ABC_tran"/>
    <property type="match status" value="1"/>
</dbReference>
<evidence type="ECO:0000256" key="8">
    <source>
        <dbReference type="ARBA" id="ARBA00022989"/>
    </source>
</evidence>
<dbReference type="FunFam" id="3.40.50.300:FF:001444">
    <property type="entry name" value="ABC transporter ATP-binding protein"/>
    <property type="match status" value="1"/>
</dbReference>
<dbReference type="GO" id="GO:0140359">
    <property type="term" value="F:ABC-type transporter activity"/>
    <property type="evidence" value="ECO:0007669"/>
    <property type="project" value="InterPro"/>
</dbReference>
<dbReference type="GO" id="GO:0016887">
    <property type="term" value="F:ATP hydrolysis activity"/>
    <property type="evidence" value="ECO:0007669"/>
    <property type="project" value="InterPro"/>
</dbReference>
<keyword evidence="6" id="KW-0547">Nucleotide-binding</keyword>
<dbReference type="EMBL" id="BSFM01000017">
    <property type="protein sequence ID" value="GLK86118.1"/>
    <property type="molecule type" value="Genomic_DNA"/>
</dbReference>
<evidence type="ECO:0000256" key="1">
    <source>
        <dbReference type="ARBA" id="ARBA00004651"/>
    </source>
</evidence>
<dbReference type="AlphaFoldDB" id="A0A9W6K0U5"/>
<dbReference type="InterPro" id="IPR011527">
    <property type="entry name" value="ABC1_TM_dom"/>
</dbReference>
<name>A0A9W6K0U5_9HYPH</name>
<feature type="transmembrane region" description="Helical" evidence="10">
    <location>
        <begin position="21"/>
        <end position="43"/>
    </location>
</feature>
<feature type="domain" description="ABC transporter" evidence="11">
    <location>
        <begin position="332"/>
        <end position="566"/>
    </location>
</feature>
<evidence type="ECO:0000259" key="11">
    <source>
        <dbReference type="PROSITE" id="PS50893"/>
    </source>
</evidence>
<feature type="transmembrane region" description="Helical" evidence="10">
    <location>
        <begin position="136"/>
        <end position="154"/>
    </location>
</feature>
<keyword evidence="9 10" id="KW-0472">Membrane</keyword>
<dbReference type="RefSeq" id="WP_246546164.1">
    <property type="nucleotide sequence ID" value="NZ_BSFM01000017.1"/>
</dbReference>
<dbReference type="GO" id="GO:0005886">
    <property type="term" value="C:plasma membrane"/>
    <property type="evidence" value="ECO:0007669"/>
    <property type="project" value="UniProtKB-SubCell"/>
</dbReference>
<dbReference type="GO" id="GO:0030253">
    <property type="term" value="P:protein secretion by the type I secretion system"/>
    <property type="evidence" value="ECO:0007669"/>
    <property type="project" value="InterPro"/>
</dbReference>
<dbReference type="InterPro" id="IPR003439">
    <property type="entry name" value="ABC_transporter-like_ATP-bd"/>
</dbReference>
<accession>A0A9W6K0U5</accession>
<feature type="domain" description="ABC transmembrane type-1" evidence="12">
    <location>
        <begin position="24"/>
        <end position="301"/>
    </location>
</feature>
<dbReference type="InterPro" id="IPR017871">
    <property type="entry name" value="ABC_transporter-like_CS"/>
</dbReference>
<keyword evidence="7" id="KW-0067">ATP-binding</keyword>
<evidence type="ECO:0000256" key="5">
    <source>
        <dbReference type="ARBA" id="ARBA00022692"/>
    </source>
</evidence>
<keyword evidence="8 10" id="KW-1133">Transmembrane helix</keyword>
<dbReference type="GO" id="GO:0030256">
    <property type="term" value="C:type I protein secretion system complex"/>
    <property type="evidence" value="ECO:0007669"/>
    <property type="project" value="InterPro"/>
</dbReference>
<keyword evidence="5 10" id="KW-0812">Transmembrane</keyword>
<dbReference type="PROSITE" id="PS50893">
    <property type="entry name" value="ABC_TRANSPORTER_2"/>
    <property type="match status" value="1"/>
</dbReference>
<dbReference type="PROSITE" id="PS00211">
    <property type="entry name" value="ABC_TRANSPORTER_1"/>
    <property type="match status" value="1"/>
</dbReference>
<dbReference type="GO" id="GO:0034040">
    <property type="term" value="F:ATPase-coupled lipid transmembrane transporter activity"/>
    <property type="evidence" value="ECO:0007669"/>
    <property type="project" value="TreeGrafter"/>
</dbReference>
<proteinExistence type="inferred from homology"/>
<comment type="caution">
    <text evidence="13">The sequence shown here is derived from an EMBL/GenBank/DDBJ whole genome shotgun (WGS) entry which is preliminary data.</text>
</comment>
<dbReference type="PANTHER" id="PTHR24221:SF248">
    <property type="entry name" value="ABC TRANSPORTER TRANSMEMBRANE REGION"/>
    <property type="match status" value="1"/>
</dbReference>
<comment type="subcellular location">
    <subcellularLocation>
        <location evidence="1">Cell membrane</location>
        <topology evidence="1">Multi-pass membrane protein</topology>
    </subcellularLocation>
</comment>
<dbReference type="InterPro" id="IPR036640">
    <property type="entry name" value="ABC1_TM_sf"/>
</dbReference>
<keyword evidence="4" id="KW-1003">Cell membrane</keyword>
<comment type="similarity">
    <text evidence="2">Belongs to the ABC transporter superfamily.</text>
</comment>
<feature type="transmembrane region" description="Helical" evidence="10">
    <location>
        <begin position="55"/>
        <end position="72"/>
    </location>
</feature>
<dbReference type="InterPro" id="IPR010128">
    <property type="entry name" value="ATPase_T1SS_PrtD-like"/>
</dbReference>
<dbReference type="GO" id="GO:0005524">
    <property type="term" value="F:ATP binding"/>
    <property type="evidence" value="ECO:0007669"/>
    <property type="project" value="UniProtKB-KW"/>
</dbReference>
<evidence type="ECO:0000256" key="4">
    <source>
        <dbReference type="ARBA" id="ARBA00022475"/>
    </source>
</evidence>
<dbReference type="SMART" id="SM00382">
    <property type="entry name" value="AAA"/>
    <property type="match status" value="1"/>
</dbReference>
<dbReference type="Pfam" id="PF00664">
    <property type="entry name" value="ABC_membrane"/>
    <property type="match status" value="1"/>
</dbReference>
<dbReference type="Proteomes" id="UP001143330">
    <property type="component" value="Unassembled WGS sequence"/>
</dbReference>
<protein>
    <submittedName>
        <fullName evidence="13">Type I secretion protein</fullName>
    </submittedName>
</protein>
<sequence>MPASRPPASAIDNAFRSCRRALSGIAAFSCVINLLMLTGPFFMLQVYDRVLASRSVPTLVALLILVAILYGFQGLLDLIRARVLVGLGIRLDANLRGLAFDLMSGLALRRGREGNSQQPLRDLDQLRQFLSGQGPVAIFDLPWVPLYLALLFVFHPLLGLVGLGGILVLCGFMVVTELATKAPQREVAKRSSARNAIADAYCRNIETIGALGMGQPMRARWEQAHDAYLADNRKAAYVSGDLVSTSKSFRFLLQSLMLAAGAFLVIGGEASGGVMIAASIISSRALAPVELAIANWRGFVAARQGYARLGVLAREFPAGAAPMPLPAPAGRLDVEALAVTAPGQPRPIIAGLNFSVPAGSAVGVIGASGSGKSTLARGLVGVWPGSKGSVRLDGAAIEQWDRDALGGHIGYLPQDIELFDGTVAENIARFGPKPDPSAIIAAARRAGVHELVLRLPAGYDTRLGEGGTALSGGERQRVALARALYGEPFLIVLDEPNSNLDADGEAALTQAIRWARDSGRVVVVIAHRPSALAAVDLVLMLAEGKQQAFGAKAEVLGRVLKHTVAA</sequence>
<feature type="transmembrane region" description="Helical" evidence="10">
    <location>
        <begin position="256"/>
        <end position="281"/>
    </location>
</feature>
<evidence type="ECO:0000256" key="6">
    <source>
        <dbReference type="ARBA" id="ARBA00022741"/>
    </source>
</evidence>
<evidence type="ECO:0000256" key="2">
    <source>
        <dbReference type="ARBA" id="ARBA00005417"/>
    </source>
</evidence>
<gene>
    <name evidence="13" type="ORF">GCM10017653_41880</name>
</gene>
<feature type="transmembrane region" description="Helical" evidence="10">
    <location>
        <begin position="160"/>
        <end position="180"/>
    </location>
</feature>
<dbReference type="Gene3D" id="1.20.1560.10">
    <property type="entry name" value="ABC transporter type 1, transmembrane domain"/>
    <property type="match status" value="1"/>
</dbReference>
<dbReference type="PANTHER" id="PTHR24221">
    <property type="entry name" value="ATP-BINDING CASSETTE SUB-FAMILY B"/>
    <property type="match status" value="1"/>
</dbReference>
<dbReference type="PROSITE" id="PS50929">
    <property type="entry name" value="ABC_TM1F"/>
    <property type="match status" value="1"/>
</dbReference>
<reference evidence="13" key="1">
    <citation type="journal article" date="2014" name="Int. J. Syst. Evol. Microbiol.">
        <title>Complete genome sequence of Corynebacterium casei LMG S-19264T (=DSM 44701T), isolated from a smear-ripened cheese.</title>
        <authorList>
            <consortium name="US DOE Joint Genome Institute (JGI-PGF)"/>
            <person name="Walter F."/>
            <person name="Albersmeier A."/>
            <person name="Kalinowski J."/>
            <person name="Ruckert C."/>
        </authorList>
    </citation>
    <scope>NUCLEOTIDE SEQUENCE</scope>
    <source>
        <strain evidence="13">VKM B-2789</strain>
    </source>
</reference>
<dbReference type="SUPFAM" id="SSF52540">
    <property type="entry name" value="P-loop containing nucleoside triphosphate hydrolases"/>
    <property type="match status" value="1"/>
</dbReference>